<keyword evidence="2" id="KW-0472">Membrane</keyword>
<feature type="signal peptide" evidence="3">
    <location>
        <begin position="1"/>
        <end position="20"/>
    </location>
</feature>
<gene>
    <name evidence="4" type="ORF">pipiens_002212</name>
</gene>
<keyword evidence="3" id="KW-0732">Signal</keyword>
<protein>
    <submittedName>
        <fullName evidence="4">Uncharacterized protein</fullName>
    </submittedName>
</protein>
<keyword evidence="2" id="KW-1133">Transmembrane helix</keyword>
<reference evidence="4 5" key="1">
    <citation type="submission" date="2024-05" db="EMBL/GenBank/DDBJ databases">
        <title>Culex pipiens pipiens assembly and annotation.</title>
        <authorList>
            <person name="Alout H."/>
            <person name="Durand T."/>
        </authorList>
    </citation>
    <scope>NUCLEOTIDE SEQUENCE [LARGE SCALE GENOMIC DNA]</scope>
    <source>
        <strain evidence="4">HA-2024</strain>
        <tissue evidence="4">Whole body</tissue>
    </source>
</reference>
<organism evidence="4 5">
    <name type="scientific">Culex pipiens pipiens</name>
    <name type="common">Northern house mosquito</name>
    <dbReference type="NCBI Taxonomy" id="38569"/>
    <lineage>
        <taxon>Eukaryota</taxon>
        <taxon>Metazoa</taxon>
        <taxon>Ecdysozoa</taxon>
        <taxon>Arthropoda</taxon>
        <taxon>Hexapoda</taxon>
        <taxon>Insecta</taxon>
        <taxon>Pterygota</taxon>
        <taxon>Neoptera</taxon>
        <taxon>Endopterygota</taxon>
        <taxon>Diptera</taxon>
        <taxon>Nematocera</taxon>
        <taxon>Culicoidea</taxon>
        <taxon>Culicidae</taxon>
        <taxon>Culicinae</taxon>
        <taxon>Culicini</taxon>
        <taxon>Culex</taxon>
        <taxon>Culex</taxon>
    </lineage>
</organism>
<name>A0ABD1DM40_CULPP</name>
<evidence type="ECO:0000256" key="3">
    <source>
        <dbReference type="SAM" id="SignalP"/>
    </source>
</evidence>
<evidence type="ECO:0000256" key="1">
    <source>
        <dbReference type="SAM" id="MobiDB-lite"/>
    </source>
</evidence>
<dbReference type="EMBL" id="JBEHCU010005536">
    <property type="protein sequence ID" value="KAL1399479.1"/>
    <property type="molecule type" value="Genomic_DNA"/>
</dbReference>
<evidence type="ECO:0000313" key="5">
    <source>
        <dbReference type="Proteomes" id="UP001562425"/>
    </source>
</evidence>
<evidence type="ECO:0000256" key="2">
    <source>
        <dbReference type="SAM" id="Phobius"/>
    </source>
</evidence>
<sequence length="238" mass="26857">MASGRAILLLLLITVSVSVAQRRKNKKAYQEPIHNSLVPPIALPFFPFGEQPAASKPSRQFRPINIHYAPVSGGGGHGGGGHAHHAPAEEHHHHYYDDHGHPVDHHHHGDEHHHHHHQGHKGVLLEAKWTIPKLIHPTSLRRNLETMGNRMAITFPLLLLLLATLLLQSAVDGGLRERRFRKGKGMVDQFRPVNIYYAAVPLAPPPPPPPVQHHHHYHPVKHYPVWQTYEHHEEAFLG</sequence>
<feature type="compositionally biased region" description="Basic and acidic residues" evidence="1">
    <location>
        <begin position="100"/>
        <end position="112"/>
    </location>
</feature>
<comment type="caution">
    <text evidence="4">The sequence shown here is derived from an EMBL/GenBank/DDBJ whole genome shotgun (WGS) entry which is preliminary data.</text>
</comment>
<feature type="chain" id="PRO_5044871873" evidence="3">
    <location>
        <begin position="21"/>
        <end position="238"/>
    </location>
</feature>
<feature type="transmembrane region" description="Helical" evidence="2">
    <location>
        <begin position="151"/>
        <end position="171"/>
    </location>
</feature>
<keyword evidence="2" id="KW-0812">Transmembrane</keyword>
<feature type="region of interest" description="Disordered" evidence="1">
    <location>
        <begin position="100"/>
        <end position="120"/>
    </location>
</feature>
<evidence type="ECO:0000313" key="4">
    <source>
        <dbReference type="EMBL" id="KAL1399479.1"/>
    </source>
</evidence>
<keyword evidence="5" id="KW-1185">Reference proteome</keyword>
<dbReference type="Proteomes" id="UP001562425">
    <property type="component" value="Unassembled WGS sequence"/>
</dbReference>
<proteinExistence type="predicted"/>
<accession>A0ABD1DM40</accession>
<dbReference type="AlphaFoldDB" id="A0ABD1DM40"/>